<evidence type="ECO:0000259" key="6">
    <source>
        <dbReference type="Pfam" id="PF10392"/>
    </source>
</evidence>
<dbReference type="InterPro" id="IPR019465">
    <property type="entry name" value="Cog5"/>
</dbReference>
<keyword evidence="3" id="KW-0333">Golgi apparatus</keyword>
<dbReference type="PANTHER" id="PTHR13228">
    <property type="entry name" value="CONSERVED OLIGOMERIC GOLGI COMPLEX COMPONENT 5"/>
    <property type="match status" value="1"/>
</dbReference>
<dbReference type="InterPro" id="IPR048485">
    <property type="entry name" value="COG5_helical"/>
</dbReference>
<dbReference type="GO" id="GO:0017119">
    <property type="term" value="C:Golgi transport complex"/>
    <property type="evidence" value="ECO:0007669"/>
    <property type="project" value="InterPro"/>
</dbReference>
<proteinExistence type="predicted"/>
<protein>
    <recommendedName>
        <fullName evidence="2">Conserved oligomeric Golgi complex subunit 5</fullName>
    </recommendedName>
</protein>
<dbReference type="Pfam" id="PF10392">
    <property type="entry name" value="COG5_N"/>
    <property type="match status" value="1"/>
</dbReference>
<dbReference type="OrthoDB" id="18786at2759"/>
<dbReference type="InterPro" id="IPR049176">
    <property type="entry name" value="COG5_N"/>
</dbReference>
<feature type="region of interest" description="Disordered" evidence="5">
    <location>
        <begin position="278"/>
        <end position="300"/>
    </location>
</feature>
<dbReference type="AlphaFoldDB" id="A0A642V5S0"/>
<evidence type="ECO:0000256" key="3">
    <source>
        <dbReference type="ARBA" id="ARBA00023034"/>
    </source>
</evidence>
<dbReference type="GO" id="GO:0006891">
    <property type="term" value="P:intra-Golgi vesicle-mediated transport"/>
    <property type="evidence" value="ECO:0007669"/>
    <property type="project" value="InterPro"/>
</dbReference>
<dbReference type="Pfam" id="PF20649">
    <property type="entry name" value="COG5_C"/>
    <property type="match status" value="1"/>
</dbReference>
<evidence type="ECO:0000256" key="5">
    <source>
        <dbReference type="SAM" id="MobiDB-lite"/>
    </source>
</evidence>
<feature type="domain" description="Conserved oligomeric Golgi complex subunit 5 helical" evidence="7">
    <location>
        <begin position="173"/>
        <end position="357"/>
    </location>
</feature>
<evidence type="ECO:0000259" key="7">
    <source>
        <dbReference type="Pfam" id="PF20649"/>
    </source>
</evidence>
<dbReference type="Proteomes" id="UP000761534">
    <property type="component" value="Unassembled WGS sequence"/>
</dbReference>
<name>A0A642V5S0_9ASCO</name>
<evidence type="ECO:0000313" key="8">
    <source>
        <dbReference type="EMBL" id="KAA8913445.1"/>
    </source>
</evidence>
<dbReference type="EMBL" id="SWFS01000227">
    <property type="protein sequence ID" value="KAA8913445.1"/>
    <property type="molecule type" value="Genomic_DNA"/>
</dbReference>
<evidence type="ECO:0000256" key="4">
    <source>
        <dbReference type="ARBA" id="ARBA00023136"/>
    </source>
</evidence>
<dbReference type="VEuPathDB" id="FungiDB:TRICI_003205"/>
<keyword evidence="9" id="KW-1185">Reference proteome</keyword>
<gene>
    <name evidence="8" type="ORF">TRICI_003205</name>
</gene>
<sequence>MVESEYVDYELFLDEGFSAVGFANSLVQATNNVSDVEVDLDTPAKRLGYDLEEVDRIINETAGADHGQLLEQAANVRLAEESLEPMRRNLEQVNFSYAKLENDVLRPYDRAQGVFTALKRLHLTSSLLRALTWYLYLARQLSGVGSNASADELYNAALTLRRVRRQVAVNPGLKSLHIIRTHERMLQDVETSVRNQAQGKIKFFSLLYDVASLAPACLALYLLDPDALAGAVNNFVRNQVAASAGQLAKALGAPIPAFERAAHDARDRARVLGTLLGALDRAPPSPDEDEDEVKEEKEQGTLLEDVKRRLDLRNVLATYWRDLASSLDGRIREFVMRSPSQARSMAHYMDHLKEVLTNTITDSDPGISSTGPEVKVMINAITAIAK</sequence>
<feature type="domain" description="Conserved oligomeric Golgi complex subunit 5 N-terminal" evidence="6">
    <location>
        <begin position="11"/>
        <end position="141"/>
    </location>
</feature>
<evidence type="ECO:0000256" key="2">
    <source>
        <dbReference type="ARBA" id="ARBA00020974"/>
    </source>
</evidence>
<reference evidence="8" key="1">
    <citation type="journal article" date="2019" name="G3 (Bethesda)">
        <title>Genome Assemblies of Two Rare Opportunistic Yeast Pathogens: Diutina rugosa (syn. Candida rugosa) and Trichomonascus ciferrii (syn. Candida ciferrii).</title>
        <authorList>
            <person name="Mixao V."/>
            <person name="Saus E."/>
            <person name="Hansen A.P."/>
            <person name="Lass-Florl C."/>
            <person name="Gabaldon T."/>
        </authorList>
    </citation>
    <scope>NUCLEOTIDE SEQUENCE</scope>
    <source>
        <strain evidence="8">CBS 4856</strain>
    </source>
</reference>
<dbReference type="GO" id="GO:0000139">
    <property type="term" value="C:Golgi membrane"/>
    <property type="evidence" value="ECO:0007669"/>
    <property type="project" value="UniProtKB-SubCell"/>
</dbReference>
<evidence type="ECO:0000313" key="9">
    <source>
        <dbReference type="Proteomes" id="UP000761534"/>
    </source>
</evidence>
<keyword evidence="4" id="KW-0472">Membrane</keyword>
<organism evidence="8 9">
    <name type="scientific">Trichomonascus ciferrii</name>
    <dbReference type="NCBI Taxonomy" id="44093"/>
    <lineage>
        <taxon>Eukaryota</taxon>
        <taxon>Fungi</taxon>
        <taxon>Dikarya</taxon>
        <taxon>Ascomycota</taxon>
        <taxon>Saccharomycotina</taxon>
        <taxon>Dipodascomycetes</taxon>
        <taxon>Dipodascales</taxon>
        <taxon>Trichomonascaceae</taxon>
        <taxon>Trichomonascus</taxon>
        <taxon>Trichomonascus ciferrii complex</taxon>
    </lineage>
</organism>
<evidence type="ECO:0000256" key="1">
    <source>
        <dbReference type="ARBA" id="ARBA00004395"/>
    </source>
</evidence>
<comment type="subcellular location">
    <subcellularLocation>
        <location evidence="1">Golgi apparatus membrane</location>
        <topology evidence="1">Peripheral membrane protein</topology>
    </subcellularLocation>
</comment>
<dbReference type="PANTHER" id="PTHR13228:SF3">
    <property type="entry name" value="CONSERVED OLIGOMERIC GOLGI COMPLEX SUBUNIT 5"/>
    <property type="match status" value="1"/>
</dbReference>
<accession>A0A642V5S0</accession>
<comment type="caution">
    <text evidence="8">The sequence shown here is derived from an EMBL/GenBank/DDBJ whole genome shotgun (WGS) entry which is preliminary data.</text>
</comment>